<evidence type="ECO:0000256" key="5">
    <source>
        <dbReference type="SAM" id="Phobius"/>
    </source>
</evidence>
<dbReference type="VEuPathDB" id="FungiDB:GMDG_00179"/>
<proteinExistence type="predicted"/>
<dbReference type="EMBL" id="GL573170">
    <property type="protein sequence ID" value="ELR04921.1"/>
    <property type="molecule type" value="Genomic_DNA"/>
</dbReference>
<dbReference type="HOGENOM" id="CLU_2574875_0_0_1"/>
<evidence type="ECO:0000313" key="6">
    <source>
        <dbReference type="EMBL" id="ELR04920.1"/>
    </source>
</evidence>
<evidence type="ECO:0000313" key="7">
    <source>
        <dbReference type="Proteomes" id="UP000011064"/>
    </source>
</evidence>
<keyword evidence="7" id="KW-1185">Reference proteome</keyword>
<keyword evidence="3 5" id="KW-1133">Transmembrane helix</keyword>
<dbReference type="Proteomes" id="UP000011064">
    <property type="component" value="Unassembled WGS sequence"/>
</dbReference>
<name>L8FVC5_PSED2</name>
<feature type="transmembrane region" description="Helical" evidence="5">
    <location>
        <begin position="47"/>
        <end position="68"/>
    </location>
</feature>
<reference evidence="6" key="2">
    <citation type="submission" date="2011-07" db="EMBL/GenBank/DDBJ databases">
        <title>The Genome Sequence of Geomyces destructans 20631-21.</title>
        <authorList>
            <consortium name="The Broad Institute Genome Sequencing Platform"/>
            <person name="Cuomo C.A."/>
            <person name="Blehert D.S."/>
            <person name="Lorch J.M."/>
            <person name="Young S.K."/>
            <person name="Zeng Q."/>
            <person name="Gargeya S."/>
            <person name="Fitzgerald M."/>
            <person name="Haas B."/>
            <person name="Abouelleil A."/>
            <person name="Alvarado L."/>
            <person name="Arachchi H.M."/>
            <person name="Berlin A."/>
            <person name="Brown A."/>
            <person name="Chapman S.B."/>
            <person name="Chen Z."/>
            <person name="Dunbar C."/>
            <person name="Freedman E."/>
            <person name="Gearin G."/>
            <person name="Gellesch M."/>
            <person name="Goldberg J."/>
            <person name="Griggs A."/>
            <person name="Gujja S."/>
            <person name="Heiman D."/>
            <person name="Howarth C."/>
            <person name="Larson L."/>
            <person name="Lui A."/>
            <person name="MacDonald P.J.P."/>
            <person name="Montmayeur A."/>
            <person name="Murphy C."/>
            <person name="Neiman D."/>
            <person name="Pearson M."/>
            <person name="Priest M."/>
            <person name="Roberts A."/>
            <person name="Saif S."/>
            <person name="Shea T."/>
            <person name="Shenoy N."/>
            <person name="Sisk P."/>
            <person name="Stolte C."/>
            <person name="Sykes S."/>
            <person name="Wortman J."/>
            <person name="Nusbaum C."/>
            <person name="Birren B."/>
        </authorList>
    </citation>
    <scope>NUCLEOTIDE SEQUENCE</scope>
    <source>
        <strain evidence="6">20631-21</strain>
    </source>
</reference>
<dbReference type="InterPro" id="IPR007568">
    <property type="entry name" value="RTA1"/>
</dbReference>
<dbReference type="Pfam" id="PF04479">
    <property type="entry name" value="RTA1"/>
    <property type="match status" value="1"/>
</dbReference>
<gene>
    <name evidence="6" type="ORF">GMDG_00179</name>
</gene>
<comment type="subcellular location">
    <subcellularLocation>
        <location evidence="1">Membrane</location>
        <topology evidence="1">Multi-pass membrane protein</topology>
    </subcellularLocation>
</comment>
<dbReference type="STRING" id="658429.L8FVC5"/>
<dbReference type="GO" id="GO:0016020">
    <property type="term" value="C:membrane"/>
    <property type="evidence" value="ECO:0007669"/>
    <property type="project" value="UniProtKB-SubCell"/>
</dbReference>
<organism evidence="6 7">
    <name type="scientific">Pseudogymnoascus destructans (strain ATCC MYA-4855 / 20631-21)</name>
    <name type="common">Bat white-nose syndrome fungus</name>
    <name type="synonym">Geomyces destructans</name>
    <dbReference type="NCBI Taxonomy" id="658429"/>
    <lineage>
        <taxon>Eukaryota</taxon>
        <taxon>Fungi</taxon>
        <taxon>Dikarya</taxon>
        <taxon>Ascomycota</taxon>
        <taxon>Pezizomycotina</taxon>
        <taxon>Leotiomycetes</taxon>
        <taxon>Thelebolales</taxon>
        <taxon>Thelebolaceae</taxon>
        <taxon>Pseudogymnoascus</taxon>
    </lineage>
</organism>
<dbReference type="PANTHER" id="PTHR31465:SF15">
    <property type="entry name" value="LIPID TRANSPORTER ATNI-RELATED"/>
    <property type="match status" value="1"/>
</dbReference>
<dbReference type="AlphaFoldDB" id="L8FVC5"/>
<accession>L8FVC5</accession>
<keyword evidence="2 5" id="KW-0812">Transmembrane</keyword>
<evidence type="ECO:0000256" key="1">
    <source>
        <dbReference type="ARBA" id="ARBA00004141"/>
    </source>
</evidence>
<evidence type="ECO:0000256" key="3">
    <source>
        <dbReference type="ARBA" id="ARBA00022989"/>
    </source>
</evidence>
<dbReference type="PANTHER" id="PTHR31465">
    <property type="entry name" value="PROTEIN RTA1-RELATED"/>
    <property type="match status" value="1"/>
</dbReference>
<protein>
    <submittedName>
        <fullName evidence="6">Uncharacterized protein</fullName>
    </submittedName>
</protein>
<evidence type="ECO:0000256" key="4">
    <source>
        <dbReference type="ARBA" id="ARBA00023136"/>
    </source>
</evidence>
<reference evidence="7" key="1">
    <citation type="submission" date="2010-09" db="EMBL/GenBank/DDBJ databases">
        <title>The genome sequence of Geomyces destructans 20631-21.</title>
        <authorList>
            <consortium name="The Broad Institute Genome Sequencing Platform"/>
            <person name="Cuomo C.A."/>
            <person name="Blehert D.S."/>
            <person name="Lorch J.M."/>
            <person name="Young S.K."/>
            <person name="Zeng Q."/>
            <person name="Gargeya S."/>
            <person name="Fitzgerald M."/>
            <person name="Haas B."/>
            <person name="Abouelleil A."/>
            <person name="Alvarado L."/>
            <person name="Arachchi H.M."/>
            <person name="Berlin A."/>
            <person name="Brown A."/>
            <person name="Chapman S.B."/>
            <person name="Chen Z."/>
            <person name="Dunbar C."/>
            <person name="Freedman E."/>
            <person name="Gearin G."/>
            <person name="Gellesch M."/>
            <person name="Goldberg J."/>
            <person name="Griggs A."/>
            <person name="Gujja S."/>
            <person name="Heiman D."/>
            <person name="Howarth C."/>
            <person name="Larson L."/>
            <person name="Lui A."/>
            <person name="MacDonald P.J.P."/>
            <person name="Montmayeur A."/>
            <person name="Murphy C."/>
            <person name="Neiman D."/>
            <person name="Pearson M."/>
            <person name="Priest M."/>
            <person name="Roberts A."/>
            <person name="Saif S."/>
            <person name="Shea T."/>
            <person name="Shenoy N."/>
            <person name="Sisk P."/>
            <person name="Stolte C."/>
            <person name="Sykes S."/>
            <person name="Wortman J."/>
            <person name="Nusbaum C."/>
            <person name="Birren B."/>
        </authorList>
    </citation>
    <scope>NUCLEOTIDE SEQUENCE [LARGE SCALE GENOMIC DNA]</scope>
    <source>
        <strain evidence="7">ATCC MYA-4855 / 20631-21</strain>
    </source>
</reference>
<sequence>MGSICLALISQILILLAPIFINAYDYTILGRMVHFYLPSFSVLGVRLYNLTLWFVFADIACFVVQLIGGARQRIPPLQTKP</sequence>
<evidence type="ECO:0000256" key="2">
    <source>
        <dbReference type="ARBA" id="ARBA00022692"/>
    </source>
</evidence>
<dbReference type="EMBL" id="GL573170">
    <property type="protein sequence ID" value="ELR04920.1"/>
    <property type="molecule type" value="Genomic_DNA"/>
</dbReference>
<keyword evidence="4 5" id="KW-0472">Membrane</keyword>
<dbReference type="OrthoDB" id="5384040at2759"/>